<proteinExistence type="predicted"/>
<sequence length="449" mass="49758">MKLIKKAGLTIATVSLGLSVLSGCSDSAGSDSGKKVITVAYPNWWQKWLQDLEKDYEKENPKVDIKLQPLTANEGGISSKMAMMMKSKKTAPDVVLEDTFMIDADAKAGYLEPLDQKLQKWGDWDKFVDTTKKGITASDGKMYGVPFSTDVQGLWYNKKLLKKAGVTLPYEPKDWQEVMKTAQAVKKSSSNVIPLFLYASKATGESTSMRTFQVLHSGTGAELYDYDSKKWTVNQKAVEDSLGFVQQVFDKKLGESMSQAADGQAAQTLANGLMPDDKVAMVMDGNWVTASWREGGSKPWPKALDTWAFTAFPTQKGQDPKTTSMSGGWAMSVPKNSDEKDLAWKFIQMSTDKEHQLNYTKQTGDMTVRSDVQQEKDYLNQPLGVYKEAGEMLKKTNFRPAVDGYPSVSTLIQETVESVASGKKTPKQATADYINGLKRLVKEKNIEVQ</sequence>
<dbReference type="Pfam" id="PF01547">
    <property type="entry name" value="SBP_bac_1"/>
    <property type="match status" value="1"/>
</dbReference>
<dbReference type="InterPro" id="IPR006059">
    <property type="entry name" value="SBP"/>
</dbReference>
<dbReference type="SUPFAM" id="SSF53850">
    <property type="entry name" value="Periplasmic binding protein-like II"/>
    <property type="match status" value="1"/>
</dbReference>
<dbReference type="PANTHER" id="PTHR43649">
    <property type="entry name" value="ARABINOSE-BINDING PROTEIN-RELATED"/>
    <property type="match status" value="1"/>
</dbReference>
<accession>A0ABT8HTJ0</accession>
<dbReference type="RefSeq" id="WP_301165131.1">
    <property type="nucleotide sequence ID" value="NZ_JAUHTR010000002.1"/>
</dbReference>
<dbReference type="InterPro" id="IPR050490">
    <property type="entry name" value="Bact_solute-bd_prot1"/>
</dbReference>
<dbReference type="EMBL" id="JAUHTR010000002">
    <property type="protein sequence ID" value="MDN4524079.1"/>
    <property type="molecule type" value="Genomic_DNA"/>
</dbReference>
<dbReference type="PROSITE" id="PS51257">
    <property type="entry name" value="PROKAR_LIPOPROTEIN"/>
    <property type="match status" value="1"/>
</dbReference>
<protein>
    <submittedName>
        <fullName evidence="1">Extracellular solute-binding protein</fullName>
    </submittedName>
</protein>
<comment type="caution">
    <text evidence="1">The sequence shown here is derived from an EMBL/GenBank/DDBJ whole genome shotgun (WGS) entry which is preliminary data.</text>
</comment>
<dbReference type="Proteomes" id="UP001172721">
    <property type="component" value="Unassembled WGS sequence"/>
</dbReference>
<dbReference type="PANTHER" id="PTHR43649:SF14">
    <property type="entry name" value="BLR3389 PROTEIN"/>
    <property type="match status" value="1"/>
</dbReference>
<gene>
    <name evidence="1" type="ORF">QYB97_06315</name>
</gene>
<dbReference type="Gene3D" id="3.40.190.10">
    <property type="entry name" value="Periplasmic binding protein-like II"/>
    <property type="match status" value="2"/>
</dbReference>
<evidence type="ECO:0000313" key="2">
    <source>
        <dbReference type="Proteomes" id="UP001172721"/>
    </source>
</evidence>
<organism evidence="1 2">
    <name type="scientific">Fictibacillus fluitans</name>
    <dbReference type="NCBI Taxonomy" id="3058422"/>
    <lineage>
        <taxon>Bacteria</taxon>
        <taxon>Bacillati</taxon>
        <taxon>Bacillota</taxon>
        <taxon>Bacilli</taxon>
        <taxon>Bacillales</taxon>
        <taxon>Fictibacillaceae</taxon>
        <taxon>Fictibacillus</taxon>
    </lineage>
</organism>
<reference evidence="1" key="1">
    <citation type="submission" date="2023-07" db="EMBL/GenBank/DDBJ databases">
        <title>Fictibacillus sp. isolated from freshwater pond.</title>
        <authorList>
            <person name="Kirdat K."/>
            <person name="Bhat A."/>
            <person name="Mourya A."/>
            <person name="Yadav A."/>
        </authorList>
    </citation>
    <scope>NUCLEOTIDE SEQUENCE</scope>
    <source>
        <strain evidence="1">NE201</strain>
    </source>
</reference>
<evidence type="ECO:0000313" key="1">
    <source>
        <dbReference type="EMBL" id="MDN4524079.1"/>
    </source>
</evidence>
<keyword evidence="2" id="KW-1185">Reference proteome</keyword>
<name>A0ABT8HTJ0_9BACL</name>